<feature type="transmembrane region" description="Helical" evidence="6">
    <location>
        <begin position="223"/>
        <end position="244"/>
    </location>
</feature>
<comment type="similarity">
    <text evidence="2">Belongs to the TerC family.</text>
</comment>
<evidence type="ECO:0000256" key="2">
    <source>
        <dbReference type="ARBA" id="ARBA00007511"/>
    </source>
</evidence>
<proteinExistence type="inferred from homology"/>
<dbReference type="EMBL" id="JAAXKZ010000002">
    <property type="protein sequence ID" value="NMH90176.1"/>
    <property type="molecule type" value="Genomic_DNA"/>
</dbReference>
<protein>
    <submittedName>
        <fullName evidence="7">TerC family protein</fullName>
    </submittedName>
</protein>
<evidence type="ECO:0000256" key="4">
    <source>
        <dbReference type="ARBA" id="ARBA00022989"/>
    </source>
</evidence>
<keyword evidence="4 6" id="KW-1133">Transmembrane helix</keyword>
<organism evidence="7 8">
    <name type="scientific">Pseudonocardia bannensis</name>
    <dbReference type="NCBI Taxonomy" id="630973"/>
    <lineage>
        <taxon>Bacteria</taxon>
        <taxon>Bacillati</taxon>
        <taxon>Actinomycetota</taxon>
        <taxon>Actinomycetes</taxon>
        <taxon>Pseudonocardiales</taxon>
        <taxon>Pseudonocardiaceae</taxon>
        <taxon>Pseudonocardia</taxon>
    </lineage>
</organism>
<feature type="transmembrane region" description="Helical" evidence="6">
    <location>
        <begin position="80"/>
        <end position="97"/>
    </location>
</feature>
<dbReference type="InterPro" id="IPR005496">
    <property type="entry name" value="Integral_membrane_TerC"/>
</dbReference>
<evidence type="ECO:0000256" key="6">
    <source>
        <dbReference type="SAM" id="Phobius"/>
    </source>
</evidence>
<keyword evidence="5 6" id="KW-0472">Membrane</keyword>
<reference evidence="7 8" key="1">
    <citation type="submission" date="2020-04" db="EMBL/GenBank/DDBJ databases">
        <authorList>
            <person name="Klaysubun C."/>
            <person name="Duangmal K."/>
            <person name="Lipun K."/>
        </authorList>
    </citation>
    <scope>NUCLEOTIDE SEQUENCE [LARGE SCALE GENOMIC DNA]</scope>
    <source>
        <strain evidence="7 8">DSM 45300</strain>
    </source>
</reference>
<dbReference type="InterPro" id="IPR022369">
    <property type="entry name" value="Integral_membrane_TerC_rswitch"/>
</dbReference>
<dbReference type="AlphaFoldDB" id="A0A848DC93"/>
<name>A0A848DC93_9PSEU</name>
<evidence type="ECO:0000313" key="7">
    <source>
        <dbReference type="EMBL" id="NMH90176.1"/>
    </source>
</evidence>
<evidence type="ECO:0000313" key="8">
    <source>
        <dbReference type="Proteomes" id="UP000586918"/>
    </source>
</evidence>
<feature type="transmembrane region" description="Helical" evidence="6">
    <location>
        <begin position="194"/>
        <end position="217"/>
    </location>
</feature>
<dbReference type="Proteomes" id="UP000586918">
    <property type="component" value="Unassembled WGS sequence"/>
</dbReference>
<gene>
    <name evidence="7" type="ORF">HF519_00900</name>
</gene>
<keyword evidence="3 6" id="KW-0812">Transmembrane</keyword>
<comment type="subcellular location">
    <subcellularLocation>
        <location evidence="1">Membrane</location>
        <topology evidence="1">Multi-pass membrane protein</topology>
    </subcellularLocation>
</comment>
<accession>A0A848DC93</accession>
<comment type="caution">
    <text evidence="7">The sequence shown here is derived from an EMBL/GenBank/DDBJ whole genome shotgun (WGS) entry which is preliminary data.</text>
</comment>
<feature type="transmembrane region" description="Helical" evidence="6">
    <location>
        <begin position="285"/>
        <end position="307"/>
    </location>
</feature>
<dbReference type="GO" id="GO:0016020">
    <property type="term" value="C:membrane"/>
    <property type="evidence" value="ECO:0007669"/>
    <property type="project" value="UniProtKB-SubCell"/>
</dbReference>
<dbReference type="RefSeq" id="WP_169409752.1">
    <property type="nucleotide sequence ID" value="NZ_JAAXKZ010000002.1"/>
</dbReference>
<feature type="transmembrane region" description="Helical" evidence="6">
    <location>
        <begin position="251"/>
        <end position="273"/>
    </location>
</feature>
<sequence>MLEVSGLAWAVTIGVIVGLLALDLTLAALRPHRVGFKEAVAWSVFYILVAIAFGAVFTMIAGGGFGTEYFAGYIVEKSLSVDNLFVFVIIMTTFAVPEEHQHKVLTFGIILALLMRAVFIVVGATLLSLFSFMFLVFGLLLVVTAVQLFRHRDEDPDPDNAVVRVSRRVLPVTDDFVGGKLVTKVDGKRMVTPLLIVLIAIGSADLLFALDSIPAVFGVTEEPFIVFTANAFALLGLRALYFLVKGLLDRLVYLSTGLSLILAFIGVKLILHWAHEDISTAVPEISTPVSLGVIVVVLTVVTVASLAKTRKDPEAKAHAGSLRARKQSRVEERG</sequence>
<dbReference type="PANTHER" id="PTHR30238:SF0">
    <property type="entry name" value="THYLAKOID MEMBRANE PROTEIN TERC, CHLOROPLASTIC"/>
    <property type="match status" value="1"/>
</dbReference>
<evidence type="ECO:0000256" key="5">
    <source>
        <dbReference type="ARBA" id="ARBA00023136"/>
    </source>
</evidence>
<feature type="transmembrane region" description="Helical" evidence="6">
    <location>
        <begin position="6"/>
        <end position="27"/>
    </location>
</feature>
<dbReference type="Pfam" id="PF03741">
    <property type="entry name" value="TerC"/>
    <property type="match status" value="1"/>
</dbReference>
<dbReference type="NCBIfam" id="TIGR03718">
    <property type="entry name" value="R_switched_Alx"/>
    <property type="match status" value="1"/>
</dbReference>
<evidence type="ECO:0000256" key="3">
    <source>
        <dbReference type="ARBA" id="ARBA00022692"/>
    </source>
</evidence>
<keyword evidence="8" id="KW-1185">Reference proteome</keyword>
<feature type="transmembrane region" description="Helical" evidence="6">
    <location>
        <begin position="104"/>
        <end position="123"/>
    </location>
</feature>
<feature type="transmembrane region" description="Helical" evidence="6">
    <location>
        <begin position="39"/>
        <end position="60"/>
    </location>
</feature>
<dbReference type="PANTHER" id="PTHR30238">
    <property type="entry name" value="MEMBRANE BOUND PREDICTED REDOX MODULATOR"/>
    <property type="match status" value="1"/>
</dbReference>
<evidence type="ECO:0000256" key="1">
    <source>
        <dbReference type="ARBA" id="ARBA00004141"/>
    </source>
</evidence>